<dbReference type="EMBL" id="VMNH01000023">
    <property type="protein sequence ID" value="TVO70929.1"/>
    <property type="molecule type" value="Genomic_DNA"/>
</dbReference>
<dbReference type="InterPro" id="IPR027417">
    <property type="entry name" value="P-loop_NTPase"/>
</dbReference>
<dbReference type="CDD" id="cd03230">
    <property type="entry name" value="ABC_DR_subfamily_A"/>
    <property type="match status" value="1"/>
</dbReference>
<feature type="domain" description="ABC transporter" evidence="5">
    <location>
        <begin position="5"/>
        <end position="234"/>
    </location>
</feature>
<sequence>MAALIHISNITRRYGDLCALDDVSFELQPGEVLGFLGPNGAGKSTAMQIICGTLSPTSGQVIINGADLQSDPITAKGHIGYLPETPPLYPDMRVDEYLTFCARLRKIARSQVALSVEKTKQRCGLAQVGSRVIANLSKGYKQRVGIAQAIIHNPRVIVLDEPTSGLDPNQIQEIRDLIKTLSQECGILISTHIMSEVRAICDRVLILHQGRLVYTGPVTTVKDSALLITLGQESKWDYLAQLPGVSHVEPIDQQRFRLTLSGSTSAADIAQAIVAHGDKLYELRPDQGNLEQIFSQLTLGETNP</sequence>
<dbReference type="SUPFAM" id="SSF52540">
    <property type="entry name" value="P-loop containing nucleoside triphosphate hydrolases"/>
    <property type="match status" value="1"/>
</dbReference>
<dbReference type="SMART" id="SM00382">
    <property type="entry name" value="AAA"/>
    <property type="match status" value="1"/>
</dbReference>
<name>A0A558DXL3_9GAMM</name>
<dbReference type="PROSITE" id="PS50893">
    <property type="entry name" value="ABC_TRANSPORTER_2"/>
    <property type="match status" value="1"/>
</dbReference>
<evidence type="ECO:0000256" key="2">
    <source>
        <dbReference type="ARBA" id="ARBA00022448"/>
    </source>
</evidence>
<dbReference type="RefSeq" id="WP_144360066.1">
    <property type="nucleotide sequence ID" value="NZ_VMNH01000023.1"/>
</dbReference>
<accession>A0A558DXL3</accession>
<keyword evidence="3" id="KW-0547">Nucleotide-binding</keyword>
<evidence type="ECO:0000259" key="5">
    <source>
        <dbReference type="PROSITE" id="PS50893"/>
    </source>
</evidence>
<dbReference type="PANTHER" id="PTHR43335:SF4">
    <property type="entry name" value="ABC TRANSPORTER, ATP-BINDING PROTEIN"/>
    <property type="match status" value="1"/>
</dbReference>
<dbReference type="Gene3D" id="3.40.50.300">
    <property type="entry name" value="P-loop containing nucleotide triphosphate hydrolases"/>
    <property type="match status" value="1"/>
</dbReference>
<comment type="similarity">
    <text evidence="1">Belongs to the ABC transporter superfamily.</text>
</comment>
<evidence type="ECO:0000256" key="3">
    <source>
        <dbReference type="ARBA" id="ARBA00022741"/>
    </source>
</evidence>
<dbReference type="InterPro" id="IPR003439">
    <property type="entry name" value="ABC_transporter-like_ATP-bd"/>
</dbReference>
<keyword evidence="4 6" id="KW-0067">ATP-binding</keyword>
<evidence type="ECO:0000256" key="1">
    <source>
        <dbReference type="ARBA" id="ARBA00005417"/>
    </source>
</evidence>
<evidence type="ECO:0000256" key="4">
    <source>
        <dbReference type="ARBA" id="ARBA00022840"/>
    </source>
</evidence>
<dbReference type="Proteomes" id="UP000316649">
    <property type="component" value="Unassembled WGS sequence"/>
</dbReference>
<dbReference type="GO" id="GO:0016887">
    <property type="term" value="F:ATP hydrolysis activity"/>
    <property type="evidence" value="ECO:0007669"/>
    <property type="project" value="InterPro"/>
</dbReference>
<dbReference type="InterPro" id="IPR003593">
    <property type="entry name" value="AAA+_ATPase"/>
</dbReference>
<comment type="caution">
    <text evidence="6">The sequence shown here is derived from an EMBL/GenBank/DDBJ whole genome shotgun (WGS) entry which is preliminary data.</text>
</comment>
<dbReference type="Pfam" id="PF00005">
    <property type="entry name" value="ABC_tran"/>
    <property type="match status" value="1"/>
</dbReference>
<dbReference type="OrthoDB" id="9781337at2"/>
<keyword evidence="2" id="KW-0813">Transport</keyword>
<proteinExistence type="inferred from homology"/>
<protein>
    <submittedName>
        <fullName evidence="6">ABC transporter ATP-binding protein</fullName>
    </submittedName>
</protein>
<organism evidence="6 7">
    <name type="scientific">Sedimenticola selenatireducens</name>
    <dbReference type="NCBI Taxonomy" id="191960"/>
    <lineage>
        <taxon>Bacteria</taxon>
        <taxon>Pseudomonadati</taxon>
        <taxon>Pseudomonadota</taxon>
        <taxon>Gammaproteobacteria</taxon>
        <taxon>Chromatiales</taxon>
        <taxon>Sedimenticolaceae</taxon>
        <taxon>Sedimenticola</taxon>
    </lineage>
</organism>
<dbReference type="AlphaFoldDB" id="A0A558DXL3"/>
<evidence type="ECO:0000313" key="6">
    <source>
        <dbReference type="EMBL" id="TVO70929.1"/>
    </source>
</evidence>
<keyword evidence="7" id="KW-1185">Reference proteome</keyword>
<evidence type="ECO:0000313" key="7">
    <source>
        <dbReference type="Proteomes" id="UP000316649"/>
    </source>
</evidence>
<dbReference type="PANTHER" id="PTHR43335">
    <property type="entry name" value="ABC TRANSPORTER, ATP-BINDING PROTEIN"/>
    <property type="match status" value="1"/>
</dbReference>
<dbReference type="GO" id="GO:0005524">
    <property type="term" value="F:ATP binding"/>
    <property type="evidence" value="ECO:0007669"/>
    <property type="project" value="UniProtKB-KW"/>
</dbReference>
<reference evidence="6 7" key="1">
    <citation type="submission" date="2019-07" db="EMBL/GenBank/DDBJ databases">
        <title>The pathways for chlorine oxyanion respiration interact through the shared metabolite chlorate.</title>
        <authorList>
            <person name="Barnum T.P."/>
            <person name="Cheng Y."/>
            <person name="Hill K.A."/>
            <person name="Lucas L.N."/>
            <person name="Carlson H.K."/>
            <person name="Coates J.D."/>
        </authorList>
    </citation>
    <scope>NUCLEOTIDE SEQUENCE [LARGE SCALE GENOMIC DNA]</scope>
    <source>
        <strain evidence="6 7">BK-1</strain>
    </source>
</reference>
<gene>
    <name evidence="6" type="ORF">FHP88_15875</name>
</gene>